<sequence length="396" mass="46306">MRKGIDNTLTKDYLLSKVSQERIASTYLNIPIDTIINCIETGELICSPIRIDHHPTVGFAINNKGKLRMRDFNGSFWGDVFDIVAYILSFKVGRQININNKSDFYYVLKHISYTFRNIISGKEDDFQNLVLLRESIQKVKQSKPIIEIVTRGWTKQDKDIWGKWKIGINWLDTHFVVPVEQYYINRFCQPEPKYRYKANDPAYAYILGLDQNGIYNIEIYHPLRDRSKGEVKFITNTSCLAGLLTLDRDDYDIILITKSYKDNLAISNWLNRYPLQGSWQQYKIGVINVSSESYILKQNEYDYLNSKLNLHGLNLIVSFYDFDLTGIRGAKRLKKDYNIPYILIPNGKGLDNYGAKDFSELIEAYSDEVINEMINETLELFNTEDNGERYNRLWEF</sequence>
<protein>
    <submittedName>
        <fullName evidence="1">DNA primase</fullName>
    </submittedName>
</protein>
<dbReference type="Proteomes" id="UP001269161">
    <property type="component" value="Segment"/>
</dbReference>
<evidence type="ECO:0000313" key="2">
    <source>
        <dbReference type="Proteomes" id="UP001269161"/>
    </source>
</evidence>
<keyword evidence="2" id="KW-1185">Reference proteome</keyword>
<evidence type="ECO:0000313" key="1">
    <source>
        <dbReference type="EMBL" id="WEU69889.1"/>
    </source>
</evidence>
<name>A0AAF0D576_9CAUD</name>
<organism evidence="1 2">
    <name type="scientific">Caudoviricetes sp. 'Rudgehvirus jaberico'</name>
    <dbReference type="NCBI Taxonomy" id="3028515"/>
    <lineage>
        <taxon>Viruses</taxon>
        <taxon>Duplodnaviria</taxon>
        <taxon>Heunggongvirae</taxon>
        <taxon>Uroviricota</taxon>
        <taxon>Caudoviricetes</taxon>
        <taxon>Crassvirales</taxon>
        <taxon>Intestiviridae</taxon>
        <taxon>Crudevirinae</taxon>
    </lineage>
</organism>
<dbReference type="RefSeq" id="YP_011108651.1">
    <property type="nucleotide sequence ID" value="NC_091965.1"/>
</dbReference>
<dbReference type="EMBL" id="OQ198719">
    <property type="protein sequence ID" value="WEU69889.1"/>
    <property type="molecule type" value="Genomic_DNA"/>
</dbReference>
<accession>A0AAF0D576</accession>
<reference evidence="1" key="1">
    <citation type="submission" date="2023-01" db="EMBL/GenBank/DDBJ databases">
        <title>New crAssphage isolates infecting Bacteroides cellulosilyticus.</title>
        <authorList>
            <person name="Papudeshi B."/>
            <person name="Vega A.A."/>
            <person name="Souza C."/>
            <person name="Giles S.K."/>
            <person name="Mallawaarachchi V."/>
            <person name="Roach M.J."/>
            <person name="An M."/>
            <person name="Jacobson N."/>
            <person name="McNair K."/>
            <person name="Mora M.F."/>
            <person name="Pastrana K."/>
            <person name="Leigh C."/>
            <person name="Cram C."/>
            <person name="Plewa W.S."/>
            <person name="Grigson S.R."/>
            <person name="Bouras G.S."/>
            <person name="Decewicz P."/>
            <person name="Luque A."/>
            <person name="Droit L."/>
            <person name="Handley S."/>
            <person name="Segall A.M."/>
            <person name="Dinsdale E.A."/>
            <person name="Edwards R.A."/>
        </authorList>
    </citation>
    <scope>NUCLEOTIDE SEQUENCE</scope>
    <source>
        <strain evidence="1">Bc11</strain>
    </source>
</reference>
<proteinExistence type="predicted"/>